<gene>
    <name evidence="1" type="ORF">L484_012351</name>
</gene>
<sequence>MDGPGGRSTDSFSDNSMKLNKHSQQNNCIEISSIDLIFHDPTPSALKTLIYQSTHDDINASNLLLQQSHCHISKNNHSDIVLKEEISVDIFSNKSD</sequence>
<evidence type="ECO:0000313" key="1">
    <source>
        <dbReference type="EMBL" id="EXC17560.1"/>
    </source>
</evidence>
<dbReference type="AlphaFoldDB" id="W9S6E7"/>
<proteinExistence type="predicted"/>
<dbReference type="Proteomes" id="UP000030645">
    <property type="component" value="Unassembled WGS sequence"/>
</dbReference>
<evidence type="ECO:0000313" key="2">
    <source>
        <dbReference type="Proteomes" id="UP000030645"/>
    </source>
</evidence>
<reference evidence="2" key="1">
    <citation type="submission" date="2013-01" db="EMBL/GenBank/DDBJ databases">
        <title>Draft Genome Sequence of a Mulberry Tree, Morus notabilis C.K. Schneid.</title>
        <authorList>
            <person name="He N."/>
            <person name="Zhao S."/>
        </authorList>
    </citation>
    <scope>NUCLEOTIDE SEQUENCE</scope>
</reference>
<protein>
    <submittedName>
        <fullName evidence="1">Uncharacterized protein</fullName>
    </submittedName>
</protein>
<organism evidence="1 2">
    <name type="scientific">Morus notabilis</name>
    <dbReference type="NCBI Taxonomy" id="981085"/>
    <lineage>
        <taxon>Eukaryota</taxon>
        <taxon>Viridiplantae</taxon>
        <taxon>Streptophyta</taxon>
        <taxon>Embryophyta</taxon>
        <taxon>Tracheophyta</taxon>
        <taxon>Spermatophyta</taxon>
        <taxon>Magnoliopsida</taxon>
        <taxon>eudicotyledons</taxon>
        <taxon>Gunneridae</taxon>
        <taxon>Pentapetalae</taxon>
        <taxon>rosids</taxon>
        <taxon>fabids</taxon>
        <taxon>Rosales</taxon>
        <taxon>Moraceae</taxon>
        <taxon>Moreae</taxon>
        <taxon>Morus</taxon>
    </lineage>
</organism>
<dbReference type="EMBL" id="KE345815">
    <property type="protein sequence ID" value="EXC17560.1"/>
    <property type="molecule type" value="Genomic_DNA"/>
</dbReference>
<keyword evidence="2" id="KW-1185">Reference proteome</keyword>
<accession>W9S6E7</accession>
<name>W9S6E7_9ROSA</name>